<comment type="caution">
    <text evidence="2">The sequence shown here is derived from an EMBL/GenBank/DDBJ whole genome shotgun (WGS) entry which is preliminary data.</text>
</comment>
<gene>
    <name evidence="2" type="ORF">C6C11_10625</name>
</gene>
<feature type="region of interest" description="Disordered" evidence="1">
    <location>
        <begin position="62"/>
        <end position="101"/>
    </location>
</feature>
<protein>
    <submittedName>
        <fullName evidence="2">Uncharacterized protein</fullName>
    </submittedName>
</protein>
<proteinExistence type="predicted"/>
<dbReference type="Proteomes" id="UP000253075">
    <property type="component" value="Unassembled WGS sequence"/>
</dbReference>
<dbReference type="EMBL" id="PUTQ01000013">
    <property type="protein sequence ID" value="RCF49560.1"/>
    <property type="molecule type" value="Genomic_DNA"/>
</dbReference>
<accession>A0ABD7G859</accession>
<sequence>MVAAILGASIEPLNLRTAEPAELVPVCTVLWALKVPDLSLDIVLSLEIGAVVVTSRCQLRRPSTTGQRRERAHGRVRSKNTQQRGPCEPVCRAWPDSVGHE</sequence>
<evidence type="ECO:0000313" key="3">
    <source>
        <dbReference type="Proteomes" id="UP000253075"/>
    </source>
</evidence>
<dbReference type="AlphaFoldDB" id="A0ABD7G859"/>
<reference evidence="3" key="2">
    <citation type="submission" date="2018-02" db="EMBL/GenBank/DDBJ databases">
        <title>Phenotypic characterization and whole genome analysis of multidrug-resistant, extended-spectrum beta-lactamase-producing bacteria isolated from dogs in Germany.</title>
        <authorList>
            <person name="Williamson C."/>
        </authorList>
    </citation>
    <scope>NUCLEOTIDE SEQUENCE [LARGE SCALE GENOMIC DNA]</scope>
    <source>
        <strain evidence="3">AFG_SD03_1510_Ahy_093</strain>
    </source>
</reference>
<evidence type="ECO:0000256" key="1">
    <source>
        <dbReference type="SAM" id="MobiDB-lite"/>
    </source>
</evidence>
<reference evidence="2 3" key="1">
    <citation type="journal article" date="2018" name="PLoS ONE">
        <title>Phenotypic characterization and whole genome analysis of extended-spectrum beta-lactamase-producing bacteria isolated from dogs in Germany.</title>
        <authorList>
            <person name="Boehmer T."/>
            <person name="Vogler A.J."/>
            <person name="Thomas A."/>
            <person name="Sauer S."/>
            <person name="Hergenroether M."/>
            <person name="Straubinger R.K."/>
            <person name="Birdsell D."/>
            <person name="Keim P."/>
            <person name="Sahl J.W."/>
            <person name="Williamson C.H."/>
            <person name="Riehm J.M."/>
        </authorList>
    </citation>
    <scope>NUCLEOTIDE SEQUENCE [LARGE SCALE GENOMIC DNA]</scope>
    <source>
        <strain evidence="2 3">AFG_SD03_1510_Ahy_093</strain>
    </source>
</reference>
<evidence type="ECO:0000313" key="2">
    <source>
        <dbReference type="EMBL" id="RCF49560.1"/>
    </source>
</evidence>
<name>A0ABD7G859_AERHY</name>
<organism evidence="2 3">
    <name type="scientific">Aeromonas hydrophila</name>
    <dbReference type="NCBI Taxonomy" id="644"/>
    <lineage>
        <taxon>Bacteria</taxon>
        <taxon>Pseudomonadati</taxon>
        <taxon>Pseudomonadota</taxon>
        <taxon>Gammaproteobacteria</taxon>
        <taxon>Aeromonadales</taxon>
        <taxon>Aeromonadaceae</taxon>
        <taxon>Aeromonas</taxon>
    </lineage>
</organism>